<accession>A0A533Q5J3</accession>
<dbReference type="AlphaFoldDB" id="A0A533Q5J3"/>
<gene>
    <name evidence="1" type="ORF">JETT_3936</name>
</gene>
<protein>
    <submittedName>
        <fullName evidence="1">Uncharacterized protein</fullName>
    </submittedName>
</protein>
<proteinExistence type="predicted"/>
<organism evidence="1 2">
    <name type="scientific">Candidatus Jettenia ecosi</name>
    <dbReference type="NCBI Taxonomy" id="2494326"/>
    <lineage>
        <taxon>Bacteria</taxon>
        <taxon>Pseudomonadati</taxon>
        <taxon>Planctomycetota</taxon>
        <taxon>Candidatus Brocadiia</taxon>
        <taxon>Candidatus Brocadiales</taxon>
        <taxon>Candidatus Brocadiaceae</taxon>
        <taxon>Candidatus Jettenia</taxon>
    </lineage>
</organism>
<dbReference type="EMBL" id="SULG01000204">
    <property type="protein sequence ID" value="TLD39803.1"/>
    <property type="molecule type" value="Genomic_DNA"/>
</dbReference>
<evidence type="ECO:0000313" key="2">
    <source>
        <dbReference type="Proteomes" id="UP000319783"/>
    </source>
</evidence>
<reference evidence="1 2" key="1">
    <citation type="submission" date="2019-04" db="EMBL/GenBank/DDBJ databases">
        <title>Genome of a novel bacterium Candidatus Jettenia ecosi reconstructed from metagenome of an anammox bioreactor.</title>
        <authorList>
            <person name="Mardanov A.V."/>
            <person name="Beletsky A.V."/>
            <person name="Ravin N.V."/>
            <person name="Botchkova E.A."/>
            <person name="Litti Y.V."/>
            <person name="Nozhevnikova A.N."/>
        </authorList>
    </citation>
    <scope>NUCLEOTIDE SEQUENCE [LARGE SCALE GENOMIC DNA]</scope>
    <source>
        <strain evidence="1">J2</strain>
    </source>
</reference>
<evidence type="ECO:0000313" key="1">
    <source>
        <dbReference type="EMBL" id="TLD39803.1"/>
    </source>
</evidence>
<dbReference type="Proteomes" id="UP000319783">
    <property type="component" value="Unassembled WGS sequence"/>
</dbReference>
<comment type="caution">
    <text evidence="1">The sequence shown here is derived from an EMBL/GenBank/DDBJ whole genome shotgun (WGS) entry which is preliminary data.</text>
</comment>
<name>A0A533Q5J3_9BACT</name>
<sequence>MKLITETHAEHIRGTLSCYDRVVIQGTLPPFCYATGMTSFLYEKKIRIFDYPQFAQDLRDELIENAKRIAHENNLKIEYVPKKNFRQEDRIAEILKERGDHPGLVHIFSVQESCTSYKPWHDKNTHKTFLKYDPSGRCLHYYFYFIHEILGLCYVRVPTWIPFRLQIYFNGHNWLASQLQRQKIPYTMRDNAFLDIGDFQKAQEIANGFSPEQLHRMLDDFARRYCPFLRKFDLSYHWSILQVEYATDIVFHQQSYLQTMYDTLARTAIHTVKPENIATFLGKKLHGNYQDDMGNRFNTRIEGTRIKHIMGPASVKLYDKFHIVLRIETTTYDVSFFEHYRKVEHRDGTSETKVAHVKKGIYSLVPLKDILSRANHRYLEFISTLDDNRVGSVNLNKISKNVTEKNHTYKGFNFFHDDDQQIFLTIARGEFNIRGFQNKNLRMKLKEKTTSQMCRIIKRLRVHGLIRKITHSYKYHLTTLGRNVIALGLKLKELVIIPQLAIQN</sequence>